<evidence type="ECO:0000313" key="1">
    <source>
        <dbReference type="EMBL" id="MCM2680307.1"/>
    </source>
</evidence>
<dbReference type="InterPro" id="IPR024476">
    <property type="entry name" value="DUF3861"/>
</dbReference>
<proteinExistence type="predicted"/>
<comment type="caution">
    <text evidence="1">The sequence shown here is derived from an EMBL/GenBank/DDBJ whole genome shotgun (WGS) entry which is preliminary data.</text>
</comment>
<evidence type="ECO:0000313" key="2">
    <source>
        <dbReference type="Proteomes" id="UP001165393"/>
    </source>
</evidence>
<name>A0AA41W728_9GAMM</name>
<dbReference type="Gene3D" id="3.10.20.850">
    <property type="entry name" value="Protein of unknown function DUF3861"/>
    <property type="match status" value="1"/>
</dbReference>
<protein>
    <submittedName>
        <fullName evidence="1">DUF3861 domain-containing protein</fullName>
    </submittedName>
</protein>
<dbReference type="EMBL" id="JAMQGP010000004">
    <property type="protein sequence ID" value="MCM2680307.1"/>
    <property type="molecule type" value="Genomic_DNA"/>
</dbReference>
<accession>A0AA41W728</accession>
<keyword evidence="2" id="KW-1185">Reference proteome</keyword>
<dbReference type="InterPro" id="IPR038194">
    <property type="entry name" value="DUF3861_sf"/>
</dbReference>
<gene>
    <name evidence="1" type="ORF">NAF29_11580</name>
</gene>
<reference evidence="1 2" key="1">
    <citation type="journal article" date="2013" name="Antonie Van Leeuwenhoek">
        <title>Echinimonas agarilytica gen. nov., sp. nov., a new gammaproteobacterium isolated from the sea urchin Strongylocentrotus intermedius.</title>
        <authorList>
            <person name="Nedashkovskaya O.I."/>
            <person name="Stenkova A.M."/>
            <person name="Zhukova N.V."/>
            <person name="Van Trappen S."/>
            <person name="Lee J.S."/>
            <person name="Kim S.B."/>
        </authorList>
    </citation>
    <scope>NUCLEOTIDE SEQUENCE [LARGE SCALE GENOMIC DNA]</scope>
    <source>
        <strain evidence="1 2">KMM 6351</strain>
    </source>
</reference>
<dbReference type="AlphaFoldDB" id="A0AA41W728"/>
<dbReference type="Pfam" id="PF12977">
    <property type="entry name" value="DUF3861"/>
    <property type="match status" value="1"/>
</dbReference>
<dbReference type="Proteomes" id="UP001165393">
    <property type="component" value="Unassembled WGS sequence"/>
</dbReference>
<organism evidence="1 2">
    <name type="scientific">Echinimonas agarilytica</name>
    <dbReference type="NCBI Taxonomy" id="1215918"/>
    <lineage>
        <taxon>Bacteria</taxon>
        <taxon>Pseudomonadati</taxon>
        <taxon>Pseudomonadota</taxon>
        <taxon>Gammaproteobacteria</taxon>
        <taxon>Alteromonadales</taxon>
        <taxon>Echinimonadaceae</taxon>
        <taxon>Echinimonas</taxon>
    </lineage>
</organism>
<dbReference type="RefSeq" id="WP_251261725.1">
    <property type="nucleotide sequence ID" value="NZ_JAMQGP010000004.1"/>
</dbReference>
<sequence length="104" mass="11855">MNAQSKRMNTYQITIEKTNLNDGESAQTLQFEALDREDMFTLIEKLKQTSGLDAQTSTQVGVALRLLGPMMMAHRKHPVFVEFMPHFKAFMLNLKAIVKGQKPQ</sequence>